<proteinExistence type="predicted"/>
<evidence type="ECO:0000256" key="1">
    <source>
        <dbReference type="SAM" id="SignalP"/>
    </source>
</evidence>
<dbReference type="Gene3D" id="2.60.40.10">
    <property type="entry name" value="Immunoglobulins"/>
    <property type="match status" value="1"/>
</dbReference>
<accession>A0A937X7F3</accession>
<dbReference type="SUPFAM" id="SSF49452">
    <property type="entry name" value="Starch-binding domain-like"/>
    <property type="match status" value="1"/>
</dbReference>
<keyword evidence="1" id="KW-0732">Signal</keyword>
<feature type="signal peptide" evidence="1">
    <location>
        <begin position="1"/>
        <end position="19"/>
    </location>
</feature>
<keyword evidence="2" id="KW-0121">Carboxypeptidase</keyword>
<dbReference type="AlphaFoldDB" id="A0A937X7F3"/>
<dbReference type="InterPro" id="IPR013784">
    <property type="entry name" value="Carb-bd-like_fold"/>
</dbReference>
<dbReference type="EMBL" id="VGJX01000623">
    <property type="protein sequence ID" value="MBM3275550.1"/>
    <property type="molecule type" value="Genomic_DNA"/>
</dbReference>
<dbReference type="PROSITE" id="PS51257">
    <property type="entry name" value="PROKAR_LIPOPROTEIN"/>
    <property type="match status" value="1"/>
</dbReference>
<dbReference type="InterPro" id="IPR013783">
    <property type="entry name" value="Ig-like_fold"/>
</dbReference>
<dbReference type="SUPFAM" id="SSF49478">
    <property type="entry name" value="Cna protein B-type domain"/>
    <property type="match status" value="1"/>
</dbReference>
<name>A0A937X7F3_9BACT</name>
<dbReference type="GO" id="GO:0004180">
    <property type="term" value="F:carboxypeptidase activity"/>
    <property type="evidence" value="ECO:0007669"/>
    <property type="project" value="UniProtKB-KW"/>
</dbReference>
<evidence type="ECO:0000313" key="2">
    <source>
        <dbReference type="EMBL" id="MBM3275550.1"/>
    </source>
</evidence>
<sequence>MKRFLTTVLVALLALFVIAGCGRRGVGTDDTGGADKTTGSIEVLVSKDGKPVAGALVQLSDGSGAAIDSQTANDEGKALLEKVNPGEGYVVKAEKGGATGAAEGLRVAGGSEPLKVKVELKTGTGATAVVTGKVVDSQTNQPIPGAKISAGDAKADTGADGAYKLEKVAAGAVTLKAEAAGYTTAAKDLTLKPGSSQTVDIALDAVSKGPRAGRTIITTTTRVTE</sequence>
<protein>
    <submittedName>
        <fullName evidence="2">Carboxypeptidase regulatory-like domain-containing protein</fullName>
    </submittedName>
</protein>
<dbReference type="Pfam" id="PF13620">
    <property type="entry name" value="CarboxypepD_reg"/>
    <property type="match status" value="1"/>
</dbReference>
<evidence type="ECO:0000313" key="3">
    <source>
        <dbReference type="Proteomes" id="UP000703893"/>
    </source>
</evidence>
<keyword evidence="2" id="KW-0378">Hydrolase</keyword>
<dbReference type="Proteomes" id="UP000703893">
    <property type="component" value="Unassembled WGS sequence"/>
</dbReference>
<organism evidence="2 3">
    <name type="scientific">Candidatus Tanganyikabacteria bacterium</name>
    <dbReference type="NCBI Taxonomy" id="2961651"/>
    <lineage>
        <taxon>Bacteria</taxon>
        <taxon>Bacillati</taxon>
        <taxon>Candidatus Sericytochromatia</taxon>
        <taxon>Candidatus Tanganyikabacteria</taxon>
    </lineage>
</organism>
<gene>
    <name evidence="2" type="ORF">FJZ00_10370</name>
</gene>
<feature type="non-terminal residue" evidence="2">
    <location>
        <position position="225"/>
    </location>
</feature>
<keyword evidence="2" id="KW-0645">Protease</keyword>
<reference evidence="2 3" key="1">
    <citation type="submission" date="2019-03" db="EMBL/GenBank/DDBJ databases">
        <title>Lake Tanganyika Metagenome-Assembled Genomes (MAGs).</title>
        <authorList>
            <person name="Tran P."/>
        </authorList>
    </citation>
    <scope>NUCLEOTIDE SEQUENCE [LARGE SCALE GENOMIC DNA]</scope>
    <source>
        <strain evidence="2">K_DeepCast_65m_m2_236</strain>
    </source>
</reference>
<feature type="chain" id="PRO_5037117639" evidence="1">
    <location>
        <begin position="20"/>
        <end position="225"/>
    </location>
</feature>
<dbReference type="GO" id="GO:0030246">
    <property type="term" value="F:carbohydrate binding"/>
    <property type="evidence" value="ECO:0007669"/>
    <property type="project" value="InterPro"/>
</dbReference>
<comment type="caution">
    <text evidence="2">The sequence shown here is derived from an EMBL/GenBank/DDBJ whole genome shotgun (WGS) entry which is preliminary data.</text>
</comment>
<dbReference type="Gene3D" id="2.60.40.1120">
    <property type="entry name" value="Carboxypeptidase-like, regulatory domain"/>
    <property type="match status" value="1"/>
</dbReference>